<comment type="caution">
    <text evidence="1">The sequence shown here is derived from an EMBL/GenBank/DDBJ whole genome shotgun (WGS) entry which is preliminary data.</text>
</comment>
<reference evidence="1 2" key="1">
    <citation type="submission" date="2009-01" db="EMBL/GenBank/DDBJ databases">
        <authorList>
            <person name="Fulton L."/>
            <person name="Clifton S."/>
            <person name="Chinwalla A.T."/>
            <person name="Mitreva M."/>
            <person name="Sodergren E."/>
            <person name="Weinstock G."/>
            <person name="Clifton S."/>
            <person name="Dooling D.J."/>
            <person name="Fulton B."/>
            <person name="Minx P."/>
            <person name="Pepin K.H."/>
            <person name="Johnson M."/>
            <person name="Bhonagiri V."/>
            <person name="Nash W.E."/>
            <person name="Mardis E.R."/>
            <person name="Wilson R.K."/>
        </authorList>
    </citation>
    <scope>NUCLEOTIDE SEQUENCE [LARGE SCALE GENOMIC DNA]</scope>
    <source>
        <strain evidence="1 2">ATCC 23834</strain>
    </source>
</reference>
<name>C0DVC7_EIKCO</name>
<evidence type="ECO:0000313" key="2">
    <source>
        <dbReference type="Proteomes" id="UP000005837"/>
    </source>
</evidence>
<dbReference type="Proteomes" id="UP000005837">
    <property type="component" value="Unassembled WGS sequence"/>
</dbReference>
<proteinExistence type="predicted"/>
<organism evidence="1 2">
    <name type="scientific">Eikenella corrodens ATCC 23834</name>
    <dbReference type="NCBI Taxonomy" id="546274"/>
    <lineage>
        <taxon>Bacteria</taxon>
        <taxon>Pseudomonadati</taxon>
        <taxon>Pseudomonadota</taxon>
        <taxon>Betaproteobacteria</taxon>
        <taxon>Neisseriales</taxon>
        <taxon>Neisseriaceae</taxon>
        <taxon>Eikenella</taxon>
    </lineage>
</organism>
<dbReference type="EMBL" id="ACEA01000021">
    <property type="protein sequence ID" value="EEG24031.1"/>
    <property type="molecule type" value="Genomic_DNA"/>
</dbReference>
<accession>C0DVC7</accession>
<evidence type="ECO:0000313" key="1">
    <source>
        <dbReference type="EMBL" id="EEG24031.1"/>
    </source>
</evidence>
<sequence length="86" mass="9686">MVSLSGVCGGGLRGRSIALPPSRGNCWREFIAQIYGRDFAARPSGGCCLRFWFIILLYLHTAENILFAARNPKHPHIRKLSCRNRN</sequence>
<dbReference type="AlphaFoldDB" id="C0DVC7"/>
<gene>
    <name evidence="1" type="ORF">EIKCOROL_01316</name>
</gene>
<dbReference type="HOGENOM" id="CLU_2492931_0_0_4"/>
<protein>
    <submittedName>
        <fullName evidence="1">Uncharacterized protein</fullName>
    </submittedName>
</protein>